<dbReference type="SUPFAM" id="SSF52540">
    <property type="entry name" value="P-loop containing nucleoside triphosphate hydrolases"/>
    <property type="match status" value="1"/>
</dbReference>
<dbReference type="Gene3D" id="1.10.486.10">
    <property type="entry name" value="PCRA, domain 4"/>
    <property type="match status" value="1"/>
</dbReference>
<dbReference type="Pfam" id="PF13361">
    <property type="entry name" value="UvrD_C"/>
    <property type="match status" value="1"/>
</dbReference>
<dbReference type="InterPro" id="IPR014016">
    <property type="entry name" value="UvrD-like_ATP-bd"/>
</dbReference>
<dbReference type="PANTHER" id="PTHR11070:SF2">
    <property type="entry name" value="ATP-DEPENDENT DNA HELICASE SRS2"/>
    <property type="match status" value="1"/>
</dbReference>
<feature type="binding site" evidence="9">
    <location>
        <begin position="31"/>
        <end position="38"/>
    </location>
    <ligand>
        <name>ATP</name>
        <dbReference type="ChEBI" id="CHEBI:30616"/>
    </ligand>
</feature>
<dbReference type="Pfam" id="PF00580">
    <property type="entry name" value="UvrD-helicase"/>
    <property type="match status" value="1"/>
</dbReference>
<gene>
    <name evidence="11" type="ORF">IQ215_09980</name>
</gene>
<evidence type="ECO:0000256" key="8">
    <source>
        <dbReference type="ARBA" id="ARBA00048988"/>
    </source>
</evidence>
<dbReference type="InterPro" id="IPR000212">
    <property type="entry name" value="DNA_helicase_UvrD/REP"/>
</dbReference>
<evidence type="ECO:0000256" key="9">
    <source>
        <dbReference type="PROSITE-ProRule" id="PRU00560"/>
    </source>
</evidence>
<keyword evidence="1 9" id="KW-0547">Nucleotide-binding</keyword>
<evidence type="ECO:0000256" key="6">
    <source>
        <dbReference type="ARBA" id="ARBA00034617"/>
    </source>
</evidence>
<comment type="caution">
    <text evidence="11">The sequence shown here is derived from an EMBL/GenBank/DDBJ whole genome shotgun (WGS) entry which is preliminary data.</text>
</comment>
<evidence type="ECO:0000256" key="4">
    <source>
        <dbReference type="ARBA" id="ARBA00022840"/>
    </source>
</evidence>
<evidence type="ECO:0000256" key="2">
    <source>
        <dbReference type="ARBA" id="ARBA00022801"/>
    </source>
</evidence>
<accession>A0ABR9V567</accession>
<dbReference type="Proteomes" id="UP000654604">
    <property type="component" value="Unassembled WGS sequence"/>
</dbReference>
<evidence type="ECO:0000256" key="5">
    <source>
        <dbReference type="ARBA" id="ARBA00023235"/>
    </source>
</evidence>
<evidence type="ECO:0000256" key="3">
    <source>
        <dbReference type="ARBA" id="ARBA00022806"/>
    </source>
</evidence>
<dbReference type="GO" id="GO:0004386">
    <property type="term" value="F:helicase activity"/>
    <property type="evidence" value="ECO:0007669"/>
    <property type="project" value="UniProtKB-KW"/>
</dbReference>
<dbReference type="EC" id="5.6.2.4" evidence="7"/>
<dbReference type="RefSeq" id="WP_193801162.1">
    <property type="nucleotide sequence ID" value="NZ_JADEWC010000021.1"/>
</dbReference>
<dbReference type="EMBL" id="JADEWC010000021">
    <property type="protein sequence ID" value="MBE9223022.1"/>
    <property type="molecule type" value="Genomic_DNA"/>
</dbReference>
<evidence type="ECO:0000259" key="10">
    <source>
        <dbReference type="PROSITE" id="PS51198"/>
    </source>
</evidence>
<protein>
    <recommendedName>
        <fullName evidence="7">DNA 3'-5' helicase</fullName>
        <ecNumber evidence="7">5.6.2.4</ecNumber>
    </recommendedName>
</protein>
<feature type="domain" description="UvrD-like helicase ATP-binding" evidence="10">
    <location>
        <begin position="10"/>
        <end position="335"/>
    </location>
</feature>
<evidence type="ECO:0000256" key="1">
    <source>
        <dbReference type="ARBA" id="ARBA00022741"/>
    </source>
</evidence>
<reference evidence="11 12" key="1">
    <citation type="submission" date="2020-10" db="EMBL/GenBank/DDBJ databases">
        <authorList>
            <person name="Castelo-Branco R."/>
            <person name="Eusebio N."/>
            <person name="Adriana R."/>
            <person name="Vieira A."/>
            <person name="Brugerolle De Fraissinette N."/>
            <person name="Rezende De Castro R."/>
            <person name="Schneider M.P."/>
            <person name="Vasconcelos V."/>
            <person name="Leao P.N."/>
        </authorList>
    </citation>
    <scope>NUCLEOTIDE SEQUENCE [LARGE SCALE GENOMIC DNA]</scope>
    <source>
        <strain evidence="11 12">LEGE 03274</strain>
    </source>
</reference>
<evidence type="ECO:0000256" key="7">
    <source>
        <dbReference type="ARBA" id="ARBA00034808"/>
    </source>
</evidence>
<keyword evidence="2 9" id="KW-0378">Hydrolase</keyword>
<dbReference type="PANTHER" id="PTHR11070">
    <property type="entry name" value="UVRD / RECB / PCRA DNA HELICASE FAMILY MEMBER"/>
    <property type="match status" value="1"/>
</dbReference>
<keyword evidence="3 9" id="KW-0347">Helicase</keyword>
<dbReference type="PROSITE" id="PS51198">
    <property type="entry name" value="UVRD_HELICASE_ATP_BIND"/>
    <property type="match status" value="1"/>
</dbReference>
<name>A0ABR9V567_9CHRO</name>
<comment type="catalytic activity">
    <reaction evidence="6">
        <text>Couples ATP hydrolysis with the unwinding of duplex DNA by translocating in the 3'-5' direction.</text>
        <dbReference type="EC" id="5.6.2.4"/>
    </reaction>
</comment>
<dbReference type="Gene3D" id="3.40.50.300">
    <property type="entry name" value="P-loop containing nucleotide triphosphate hydrolases"/>
    <property type="match status" value="3"/>
</dbReference>
<keyword evidence="12" id="KW-1185">Reference proteome</keyword>
<dbReference type="InterPro" id="IPR027417">
    <property type="entry name" value="P-loop_NTPase"/>
</dbReference>
<evidence type="ECO:0000313" key="11">
    <source>
        <dbReference type="EMBL" id="MBE9223022.1"/>
    </source>
</evidence>
<keyword evidence="5" id="KW-0413">Isomerase</keyword>
<keyword evidence="4 9" id="KW-0067">ATP-binding</keyword>
<proteinExistence type="predicted"/>
<dbReference type="InterPro" id="IPR014017">
    <property type="entry name" value="DNA_helicase_UvrD-like_C"/>
</dbReference>
<comment type="catalytic activity">
    <reaction evidence="8">
        <text>ATP + H2O = ADP + phosphate + H(+)</text>
        <dbReference type="Rhea" id="RHEA:13065"/>
        <dbReference type="ChEBI" id="CHEBI:15377"/>
        <dbReference type="ChEBI" id="CHEBI:15378"/>
        <dbReference type="ChEBI" id="CHEBI:30616"/>
        <dbReference type="ChEBI" id="CHEBI:43474"/>
        <dbReference type="ChEBI" id="CHEBI:456216"/>
        <dbReference type="EC" id="5.6.2.4"/>
    </reaction>
</comment>
<organism evidence="11 12">
    <name type="scientific">Cyanobacterium stanieri LEGE 03274</name>
    <dbReference type="NCBI Taxonomy" id="1828756"/>
    <lineage>
        <taxon>Bacteria</taxon>
        <taxon>Bacillati</taxon>
        <taxon>Cyanobacteriota</taxon>
        <taxon>Cyanophyceae</taxon>
        <taxon>Oscillatoriophycideae</taxon>
        <taxon>Chroococcales</taxon>
        <taxon>Geminocystaceae</taxon>
        <taxon>Cyanobacterium</taxon>
    </lineage>
</organism>
<evidence type="ECO:0000313" key="12">
    <source>
        <dbReference type="Proteomes" id="UP000654604"/>
    </source>
</evidence>
<sequence>MEQKLAKLIQQLRPGQDILGNWQKGEMAVAAVPGAGKSHSLAVAAAVTIAREKLNLRRQLIIVTYTRSATASIKQKVEKNLHYLGLPPVGFSVQTIHGLALNIASRYPELSGLNLSHSNLVSLNANHRLMKDAVNRWIRENPSLYQMLVEGRQSFDGEESERLRREGIIRQELLPSLASTVIGEAKCSGKSWQDLSNYIDYSRDEYQIMAIASGLYQIYQQLMMEKNFIDYNDMILGALKVLQNQEARKIWQQQTHAVFEDEAQDSSPLQVELLEILARDDEHSHLEPNLVRVGDPNQAINSTFTSADPIYFNWFCDLCATKNSLATIAQAGRSTQVIIDVANQTLDFINNNANHQTLKFQKNNPDYNHSLELPFREQYIKPVTQNIHQTNINPLPFERGLELNLSDNIYDTVRAIGKKIEDIFVDQESKQNTNLAILVREKSQGKFIQSHLQYLQENYGINVITIDSNSNSSELPQEILKILQFIDRPHSPEYFHNIIDILHKRGIVNISRELIDINYPEKILYPTELDKDDNDNLEQIRRTILKLLNAKKELVHYQLIPYLAMNLNYSKAELATTHKLSEKIDREIVGRSSLKTIISTLITIINSENFEAVEILDDNDNPENIYTKCGQVTIMTMHKSKGLDWDYVFLPFVNDNIIPGNPYIPKKQSFLGEFNFSEVAKGQLRYLIHQEKLHGKISKSLSIKEAWIEAQKLQEYEEYRLLYVAMTRAKRLLWMSAEKKAPFRWSFFQDNNDINSLSNSSPCFVFNHLLKIYNNAP</sequence>